<feature type="domain" description="NlpC/P60" evidence="6">
    <location>
        <begin position="904"/>
        <end position="1029"/>
    </location>
</feature>
<evidence type="ECO:0000256" key="5">
    <source>
        <dbReference type="SAM" id="Coils"/>
    </source>
</evidence>
<dbReference type="SUPFAM" id="SSF54001">
    <property type="entry name" value="Cysteine proteinases"/>
    <property type="match status" value="1"/>
</dbReference>
<dbReference type="Pfam" id="PF10145">
    <property type="entry name" value="PhageMin_Tail"/>
    <property type="match status" value="1"/>
</dbReference>
<dbReference type="PANTHER" id="PTHR47053:SF1">
    <property type="entry name" value="MUREIN DD-ENDOPEPTIDASE MEPH-RELATED"/>
    <property type="match status" value="1"/>
</dbReference>
<dbReference type="RefSeq" id="WP_125003208.1">
    <property type="nucleotide sequence ID" value="NZ_BHYK01000017.1"/>
</dbReference>
<feature type="coiled-coil region" evidence="5">
    <location>
        <begin position="1110"/>
        <end position="1137"/>
    </location>
</feature>
<dbReference type="OrthoDB" id="9809488at2"/>
<evidence type="ECO:0000313" key="8">
    <source>
        <dbReference type="Proteomes" id="UP000287872"/>
    </source>
</evidence>
<comment type="caution">
    <text evidence="7">The sequence shown here is derived from an EMBL/GenBank/DDBJ whole genome shotgun (WGS) entry which is preliminary data.</text>
</comment>
<dbReference type="GO" id="GO:0006508">
    <property type="term" value="P:proteolysis"/>
    <property type="evidence" value="ECO:0007669"/>
    <property type="project" value="UniProtKB-KW"/>
</dbReference>
<name>A0A401UPE6_9CLOT</name>
<dbReference type="InterPro" id="IPR051202">
    <property type="entry name" value="Peptidase_C40"/>
</dbReference>
<keyword evidence="5" id="KW-0175">Coiled coil</keyword>
<accession>A0A401UPE6</accession>
<dbReference type="NCBIfam" id="TIGR01760">
    <property type="entry name" value="tape_meas_TP901"/>
    <property type="match status" value="1"/>
</dbReference>
<evidence type="ECO:0000256" key="3">
    <source>
        <dbReference type="ARBA" id="ARBA00022801"/>
    </source>
</evidence>
<protein>
    <recommendedName>
        <fullName evidence="6">NlpC/P60 domain-containing protein</fullName>
    </recommendedName>
</protein>
<keyword evidence="8" id="KW-1185">Reference proteome</keyword>
<evidence type="ECO:0000256" key="1">
    <source>
        <dbReference type="ARBA" id="ARBA00007074"/>
    </source>
</evidence>
<evidence type="ECO:0000259" key="6">
    <source>
        <dbReference type="PROSITE" id="PS51935"/>
    </source>
</evidence>
<dbReference type="InterPro" id="IPR038765">
    <property type="entry name" value="Papain-like_cys_pep_sf"/>
</dbReference>
<dbReference type="Proteomes" id="UP000287872">
    <property type="component" value="Unassembled WGS sequence"/>
</dbReference>
<dbReference type="PANTHER" id="PTHR47053">
    <property type="entry name" value="MUREIN DD-ENDOPEPTIDASE MEPH-RELATED"/>
    <property type="match status" value="1"/>
</dbReference>
<dbReference type="InterPro" id="IPR000064">
    <property type="entry name" value="NLP_P60_dom"/>
</dbReference>
<dbReference type="AlphaFoldDB" id="A0A401UPE6"/>
<dbReference type="EMBL" id="BHYK01000017">
    <property type="protein sequence ID" value="GCD11412.1"/>
    <property type="molecule type" value="Genomic_DNA"/>
</dbReference>
<keyword evidence="4" id="KW-0788">Thiol protease</keyword>
<dbReference type="GO" id="GO:0008234">
    <property type="term" value="F:cysteine-type peptidase activity"/>
    <property type="evidence" value="ECO:0007669"/>
    <property type="project" value="UniProtKB-KW"/>
</dbReference>
<keyword evidence="3" id="KW-0378">Hydrolase</keyword>
<dbReference type="InterPro" id="IPR010090">
    <property type="entry name" value="Phage_tape_meas"/>
</dbReference>
<feature type="coiled-coil region" evidence="5">
    <location>
        <begin position="499"/>
        <end position="545"/>
    </location>
</feature>
<evidence type="ECO:0000256" key="2">
    <source>
        <dbReference type="ARBA" id="ARBA00022670"/>
    </source>
</evidence>
<gene>
    <name evidence="7" type="ORF">Ctaglu_30350</name>
</gene>
<dbReference type="Gene3D" id="3.90.1720.10">
    <property type="entry name" value="endopeptidase domain like (from Nostoc punctiforme)"/>
    <property type="match status" value="1"/>
</dbReference>
<dbReference type="PROSITE" id="PS51935">
    <property type="entry name" value="NLPC_P60"/>
    <property type="match status" value="1"/>
</dbReference>
<proteinExistence type="inferred from homology"/>
<dbReference type="Pfam" id="PF00877">
    <property type="entry name" value="NLPC_P60"/>
    <property type="match status" value="1"/>
</dbReference>
<evidence type="ECO:0000256" key="4">
    <source>
        <dbReference type="ARBA" id="ARBA00022807"/>
    </source>
</evidence>
<reference evidence="7 8" key="1">
    <citation type="submission" date="2018-11" db="EMBL/GenBank/DDBJ databases">
        <title>Genome sequencing and assembly of Clostridium tagluense strain A121.</title>
        <authorList>
            <person name="Murakami T."/>
            <person name="Segawa T."/>
            <person name="Shcherbakova V.A."/>
            <person name="Mori H."/>
            <person name="Yoshimura Y."/>
        </authorList>
    </citation>
    <scope>NUCLEOTIDE SEQUENCE [LARGE SCALE GENOMIC DNA]</scope>
    <source>
        <strain evidence="7 8">A121</strain>
    </source>
</reference>
<sequence>MAYGVRTQLNMADIAKSRQQFEKHLKDMQELANKNVVQIRMNNVNNQLNETRRSFEGINTQTQSLGQNMGNVVKKIAQYTIGASLILGTIREIKGAIQEIASINKSNVDIAMITGDTVANVQRMNPAFLQMANNLKVVNSEVHASEAEWLRSGVSIDEANKNTETNIKLARVSGLSNKEVAESLIVLKNAYDLTTDGVEKTSNKIALLDTQSATSSAKIMTAMAYTAQTAKEAGLSEDFLLGNITTILERSKQGAEATGRAVKSILLNFKKLQDGEDIEGLSKLEDILGKQGIALRTSEKDWRNVELVMKDLQKVYGGLDDITQTQIQTLLGGKNQAEQFNIMMKESARVGEFENKVKKDSNALNEAHAKTLDSIQAKQAVLSNASTEFWGKVISSSAIKSGIDSLTEVVRLVQFLTVENKALGATIAVTAISILLVSKHMSTLKYAIGECGAMFSLLRTEGIGALAALNFNPVILAISAVVLAVGAITYSQYEHRKEVRKLTEEYDVLSKSMNELDGRGIKENTEKLKEQKEELEKLVKIAKESPDMDMGMGYKSNAGQENLEKYIKTLEEAGFHVDENTHKIIELSIAEENIATTDSIQAIQDKTNTIISESSETQSLISQYMNLSQQENLSAEKKKMLTNLTNQLTGRIGGLTTSVDIHGNSVITNTGYLTKNIDILELLKQQSIMTGNAEIEMAINSSSAIHDGTVQTLDDLKAKLQGYQALSSALSNTSAGKGGFFKTQLVGLDMGIKKLEGSIGKIESLKRKFNMKAPMLTGITSSNPTGYKPSAEIDKVKESTKGLTEAEKLLTAETKRATNANKDYETAMKSLSIQLKAQDISLGKLNENSSKYRSGLEKKAQLLKADIKLTEQSIITNTKNAKALVNIEGKPNTSNTISSKNVASSAGQAVVDEAKKYLGTPYVWGGTNQEGFDCSGLVQFVYKKLGKDISRTTTTQINEGSKIAKKDLQVGDTVFFGNPSEPHHEGIYVGNGQYLHAPRTGDVVKISDLNSRSDFAGARRMVSGGTSIPSEIQGFMGDSTTDGSSDKILTEIENQRSHLVDVREELDKLKIEVLKSKVGVFDEQVAIYDKYINLNKAKSERFEVGSKGHTKAMNDELQAMTNKYINLTKKTQLLNEEIKSGGYDEKTVSDLKNQLLDTDSAYLDIYNNIRTLTKEIYANAFAENDKLLAVSGILKSMQTGL</sequence>
<organism evidence="7 8">
    <name type="scientific">Clostridium tagluense</name>
    <dbReference type="NCBI Taxonomy" id="360422"/>
    <lineage>
        <taxon>Bacteria</taxon>
        <taxon>Bacillati</taxon>
        <taxon>Bacillota</taxon>
        <taxon>Clostridia</taxon>
        <taxon>Eubacteriales</taxon>
        <taxon>Clostridiaceae</taxon>
        <taxon>Clostridium</taxon>
    </lineage>
</organism>
<comment type="similarity">
    <text evidence="1">Belongs to the peptidase C40 family.</text>
</comment>
<keyword evidence="2" id="KW-0645">Protease</keyword>
<evidence type="ECO:0000313" key="7">
    <source>
        <dbReference type="EMBL" id="GCD11412.1"/>
    </source>
</evidence>